<name>A0A5N5ECU1_9ACTN</name>
<sequence>MKTSEQESNHLAFVAQTIEEVSGVPASEASPEKLLVDELGIDSLSLVEITFTLQKVAGVEIPEEEMAGVRSVADLVDLLPADRSF</sequence>
<reference evidence="4 5" key="1">
    <citation type="submission" date="2019-09" db="EMBL/GenBank/DDBJ databases">
        <authorList>
            <person name="Liu P."/>
        </authorList>
    </citation>
    <scope>NUCLEOTIDE SEQUENCE [LARGE SCALE GENOMIC DNA]</scope>
    <source>
        <strain evidence="4 5">TRM68085</strain>
    </source>
</reference>
<organism evidence="4 5">
    <name type="scientific">Streptomyces arboris</name>
    <dbReference type="NCBI Taxonomy" id="2600619"/>
    <lineage>
        <taxon>Bacteria</taxon>
        <taxon>Bacillati</taxon>
        <taxon>Actinomycetota</taxon>
        <taxon>Actinomycetes</taxon>
        <taxon>Kitasatosporales</taxon>
        <taxon>Streptomycetaceae</taxon>
        <taxon>Streptomyces</taxon>
    </lineage>
</organism>
<accession>A0A5N5ECU1</accession>
<dbReference type="PROSITE" id="PS50075">
    <property type="entry name" value="CARRIER"/>
    <property type="match status" value="1"/>
</dbReference>
<proteinExistence type="predicted"/>
<gene>
    <name evidence="4" type="ORF">F5983_31780</name>
</gene>
<dbReference type="PROSITE" id="PS00012">
    <property type="entry name" value="PHOSPHOPANTETHEINE"/>
    <property type="match status" value="1"/>
</dbReference>
<keyword evidence="2" id="KW-0597">Phosphoprotein</keyword>
<dbReference type="InterPro" id="IPR006162">
    <property type="entry name" value="Ppantetheine_attach_site"/>
</dbReference>
<dbReference type="Proteomes" id="UP000326907">
    <property type="component" value="Unassembled WGS sequence"/>
</dbReference>
<dbReference type="AlphaFoldDB" id="A0A5N5ECU1"/>
<dbReference type="Gene3D" id="1.10.1200.10">
    <property type="entry name" value="ACP-like"/>
    <property type="match status" value="1"/>
</dbReference>
<protein>
    <submittedName>
        <fullName evidence="4">Acyl carrier protein</fullName>
    </submittedName>
</protein>
<feature type="domain" description="Carrier" evidence="3">
    <location>
        <begin position="8"/>
        <end position="83"/>
    </location>
</feature>
<keyword evidence="5" id="KW-1185">Reference proteome</keyword>
<evidence type="ECO:0000313" key="5">
    <source>
        <dbReference type="Proteomes" id="UP000326907"/>
    </source>
</evidence>
<comment type="caution">
    <text evidence="4">The sequence shown here is derived from an EMBL/GenBank/DDBJ whole genome shotgun (WGS) entry which is preliminary data.</text>
</comment>
<dbReference type="RefSeq" id="WP_151513359.1">
    <property type="nucleotide sequence ID" value="NZ_JBMVCA010000014.1"/>
</dbReference>
<evidence type="ECO:0000313" key="4">
    <source>
        <dbReference type="EMBL" id="KAB2588568.1"/>
    </source>
</evidence>
<evidence type="ECO:0000259" key="3">
    <source>
        <dbReference type="PROSITE" id="PS50075"/>
    </source>
</evidence>
<dbReference type="Pfam" id="PF00550">
    <property type="entry name" value="PP-binding"/>
    <property type="match status" value="1"/>
</dbReference>
<dbReference type="SUPFAM" id="SSF47336">
    <property type="entry name" value="ACP-like"/>
    <property type="match status" value="1"/>
</dbReference>
<keyword evidence="1" id="KW-0596">Phosphopantetheine</keyword>
<dbReference type="EMBL" id="VYUA01000046">
    <property type="protein sequence ID" value="KAB2588568.1"/>
    <property type="molecule type" value="Genomic_DNA"/>
</dbReference>
<dbReference type="InterPro" id="IPR009081">
    <property type="entry name" value="PP-bd_ACP"/>
</dbReference>
<dbReference type="InterPro" id="IPR036736">
    <property type="entry name" value="ACP-like_sf"/>
</dbReference>
<evidence type="ECO:0000256" key="2">
    <source>
        <dbReference type="ARBA" id="ARBA00022553"/>
    </source>
</evidence>
<evidence type="ECO:0000256" key="1">
    <source>
        <dbReference type="ARBA" id="ARBA00022450"/>
    </source>
</evidence>